<name>A0ABS8VB94_DATST</name>
<keyword evidence="2" id="KW-1185">Reference proteome</keyword>
<gene>
    <name evidence="1" type="ORF">HAX54_031406</name>
</gene>
<dbReference type="Proteomes" id="UP000823775">
    <property type="component" value="Unassembled WGS sequence"/>
</dbReference>
<proteinExistence type="predicted"/>
<protein>
    <submittedName>
        <fullName evidence="1">Uncharacterized protein</fullName>
    </submittedName>
</protein>
<reference evidence="1 2" key="1">
    <citation type="journal article" date="2021" name="BMC Genomics">
        <title>Datura genome reveals duplications of psychoactive alkaloid biosynthetic genes and high mutation rate following tissue culture.</title>
        <authorList>
            <person name="Rajewski A."/>
            <person name="Carter-House D."/>
            <person name="Stajich J."/>
            <person name="Litt A."/>
        </authorList>
    </citation>
    <scope>NUCLEOTIDE SEQUENCE [LARGE SCALE GENOMIC DNA]</scope>
    <source>
        <strain evidence="1">AR-01</strain>
    </source>
</reference>
<accession>A0ABS8VB94</accession>
<dbReference type="EMBL" id="JACEIK010003983">
    <property type="protein sequence ID" value="MCD9643737.1"/>
    <property type="molecule type" value="Genomic_DNA"/>
</dbReference>
<organism evidence="1 2">
    <name type="scientific">Datura stramonium</name>
    <name type="common">Jimsonweed</name>
    <name type="synonym">Common thornapple</name>
    <dbReference type="NCBI Taxonomy" id="4076"/>
    <lineage>
        <taxon>Eukaryota</taxon>
        <taxon>Viridiplantae</taxon>
        <taxon>Streptophyta</taxon>
        <taxon>Embryophyta</taxon>
        <taxon>Tracheophyta</taxon>
        <taxon>Spermatophyta</taxon>
        <taxon>Magnoliopsida</taxon>
        <taxon>eudicotyledons</taxon>
        <taxon>Gunneridae</taxon>
        <taxon>Pentapetalae</taxon>
        <taxon>asterids</taxon>
        <taxon>lamiids</taxon>
        <taxon>Solanales</taxon>
        <taxon>Solanaceae</taxon>
        <taxon>Solanoideae</taxon>
        <taxon>Datureae</taxon>
        <taxon>Datura</taxon>
    </lineage>
</organism>
<comment type="caution">
    <text evidence="1">The sequence shown here is derived from an EMBL/GenBank/DDBJ whole genome shotgun (WGS) entry which is preliminary data.</text>
</comment>
<sequence length="240" mass="27674">MDPQKDQGESDSFSTRHQEANKVLILQKGYCKEACMRSYRSPFVNMGLDPHLRWHMENQSLGSSRQRETKRFEVQAKLEISDGVRNERMQSCTSSGKSVNDKEMNWPISSVFAIFFELSAWVFFEIGDLGFEGEIGFLEKLVLVEREKIQRIKVGEDFDDGIILFGKWDYSLLMFINGTRLGPPEVFAPTGTFRLIMIYYHPKDLICRGLKKMIFQKSCDQQPQTSGSVNLLCTQVKDRT</sequence>
<evidence type="ECO:0000313" key="2">
    <source>
        <dbReference type="Proteomes" id="UP000823775"/>
    </source>
</evidence>
<evidence type="ECO:0000313" key="1">
    <source>
        <dbReference type="EMBL" id="MCD9643737.1"/>
    </source>
</evidence>